<gene>
    <name evidence="2" type="ORF">CUC44_04610</name>
</gene>
<keyword evidence="1" id="KW-0812">Transmembrane</keyword>
<dbReference type="Proteomes" id="UP000232060">
    <property type="component" value="Unassembled WGS sequence"/>
</dbReference>
<dbReference type="Pfam" id="PF07963">
    <property type="entry name" value="N_methyl"/>
    <property type="match status" value="1"/>
</dbReference>
<dbReference type="OrthoDB" id="9788802at2"/>
<evidence type="ECO:0000313" key="2">
    <source>
        <dbReference type="EMBL" id="PJC94583.1"/>
    </source>
</evidence>
<reference evidence="2 3" key="1">
    <citation type="submission" date="2017-11" db="EMBL/GenBank/DDBJ databases">
        <title>Draft genome sequence of environmental isolate Aeromonas lusitania sp. nov. MDC 2473.</title>
        <authorList>
            <person name="Colston S.M."/>
            <person name="Navarro A."/>
            <person name="Martinez-Murcia A.J."/>
            <person name="Graf J."/>
        </authorList>
    </citation>
    <scope>NUCLEOTIDE SEQUENCE [LARGE SCALE GENOMIC DNA]</scope>
    <source>
        <strain evidence="2 3">MDC 2473</strain>
    </source>
</reference>
<organism evidence="2 3">
    <name type="scientific">Aeromonas lusitana</name>
    <dbReference type="NCBI Taxonomy" id="931529"/>
    <lineage>
        <taxon>Bacteria</taxon>
        <taxon>Pseudomonadati</taxon>
        <taxon>Pseudomonadota</taxon>
        <taxon>Gammaproteobacteria</taxon>
        <taxon>Aeromonadales</taxon>
        <taxon>Aeromonadaceae</taxon>
        <taxon>Aeromonas</taxon>
    </lineage>
</organism>
<dbReference type="AlphaFoldDB" id="A0A2M8HDE7"/>
<keyword evidence="3" id="KW-1185">Reference proteome</keyword>
<name>A0A2M8HDE7_9GAMM</name>
<keyword evidence="1" id="KW-1133">Transmembrane helix</keyword>
<comment type="caution">
    <text evidence="2">The sequence shown here is derived from an EMBL/GenBank/DDBJ whole genome shotgun (WGS) entry which is preliminary data.</text>
</comment>
<feature type="transmembrane region" description="Helical" evidence="1">
    <location>
        <begin position="12"/>
        <end position="37"/>
    </location>
</feature>
<protein>
    <submittedName>
        <fullName evidence="2">MSHA biogenesis protein MshO</fullName>
    </submittedName>
</protein>
<sequence>MRAARGFTLIELVMVILLLGIMATFTSQFIGIGTQIYGDASSREQLMSDARFALERLNRELRDAVPGSVRVEDNNGGLVEQGGCLRFWPIATASRYLGPAASTALRIITPAKLPAENDLAIVYPLPYTTFDSKIMLNNDCLQGRCTAKVTGVGAVVSGALPLTLAASFAKDSPGQRIYFANQQVLYCIRGGSLWQMAKPLSSSLSSNETTQLMAEHIRPADYYFYRDPVAFSQSEVGLRLVLEQRGESVSFNHKLEILNVP</sequence>
<dbReference type="RefSeq" id="WP_100858799.1">
    <property type="nucleotide sequence ID" value="NZ_PGCP01000004.1"/>
</dbReference>
<accession>A0A2M8HDE7</accession>
<keyword evidence="1" id="KW-0472">Membrane</keyword>
<evidence type="ECO:0000313" key="3">
    <source>
        <dbReference type="Proteomes" id="UP000232060"/>
    </source>
</evidence>
<dbReference type="NCBIfam" id="TIGR02532">
    <property type="entry name" value="IV_pilin_GFxxxE"/>
    <property type="match status" value="1"/>
</dbReference>
<evidence type="ECO:0000256" key="1">
    <source>
        <dbReference type="SAM" id="Phobius"/>
    </source>
</evidence>
<dbReference type="EMBL" id="PGCP01000004">
    <property type="protein sequence ID" value="PJC94583.1"/>
    <property type="molecule type" value="Genomic_DNA"/>
</dbReference>
<dbReference type="InterPro" id="IPR012902">
    <property type="entry name" value="N_methyl_site"/>
</dbReference>
<proteinExistence type="predicted"/>